<feature type="transmembrane region" description="Helical" evidence="1">
    <location>
        <begin position="40"/>
        <end position="59"/>
    </location>
</feature>
<organism evidence="2">
    <name type="scientific">freshwater sediment metagenome</name>
    <dbReference type="NCBI Taxonomy" id="556182"/>
    <lineage>
        <taxon>unclassified sequences</taxon>
        <taxon>metagenomes</taxon>
        <taxon>ecological metagenomes</taxon>
    </lineage>
</organism>
<keyword evidence="1" id="KW-0472">Membrane</keyword>
<feature type="transmembrane region" description="Helical" evidence="1">
    <location>
        <begin position="106"/>
        <end position="125"/>
    </location>
</feature>
<dbReference type="EMBL" id="OY288114">
    <property type="protein sequence ID" value="CAJ0882538.1"/>
    <property type="molecule type" value="Genomic_DNA"/>
</dbReference>
<evidence type="ECO:0000256" key="1">
    <source>
        <dbReference type="SAM" id="Phobius"/>
    </source>
</evidence>
<reference evidence="2" key="1">
    <citation type="submission" date="2023-07" db="EMBL/GenBank/DDBJ databases">
        <authorList>
            <person name="Pelsma A.J. K."/>
        </authorList>
    </citation>
    <scope>NUCLEOTIDE SEQUENCE</scope>
</reference>
<sequence>MLTIYLAKLLGLYCIILSLMLSMNKQSAIATVNEWMRSPPLMMLTGAITLTIGLALVIGHNVWSGALPVAVTVLGWLTLMKGLTFLALPPAKAARFYEALEYERFFFVYMSVTFVLGLYLIVSAFSA</sequence>
<name>A0AA48M1W3_9ZZZZ</name>
<proteinExistence type="predicted"/>
<protein>
    <submittedName>
        <fullName evidence="2">Uncharacterized protein</fullName>
    </submittedName>
</protein>
<keyword evidence="1" id="KW-0812">Transmembrane</keyword>
<gene>
    <name evidence="2" type="ORF">AMST5_03346</name>
</gene>
<dbReference type="AlphaFoldDB" id="A0AA48M1W3"/>
<keyword evidence="1" id="KW-1133">Transmembrane helix</keyword>
<evidence type="ECO:0000313" key="2">
    <source>
        <dbReference type="EMBL" id="CAJ0882538.1"/>
    </source>
</evidence>
<feature type="transmembrane region" description="Helical" evidence="1">
    <location>
        <begin position="66"/>
        <end position="86"/>
    </location>
</feature>
<accession>A0AA48M1W3</accession>